<dbReference type="PANTHER" id="PTHR28097:SF1">
    <property type="entry name" value="PHEROMONE A FACTOR RECEPTOR"/>
    <property type="match status" value="1"/>
</dbReference>
<evidence type="ECO:0000256" key="8">
    <source>
        <dbReference type="ARBA" id="ARBA00023170"/>
    </source>
</evidence>
<dbReference type="PRINTS" id="PR00899">
    <property type="entry name" value="GPCRSTE3"/>
</dbReference>
<evidence type="ECO:0008006" key="13">
    <source>
        <dbReference type="Google" id="ProtNLM"/>
    </source>
</evidence>
<keyword evidence="4 10" id="KW-0812">Transmembrane</keyword>
<evidence type="ECO:0000256" key="7">
    <source>
        <dbReference type="ARBA" id="ARBA00023136"/>
    </source>
</evidence>
<keyword evidence="6" id="KW-0297">G-protein coupled receptor</keyword>
<feature type="transmembrane region" description="Helical" evidence="10">
    <location>
        <begin position="205"/>
        <end position="229"/>
    </location>
</feature>
<proteinExistence type="inferred from homology"/>
<keyword evidence="9" id="KW-0807">Transducer</keyword>
<dbReference type="PANTHER" id="PTHR28097">
    <property type="entry name" value="PHEROMONE A FACTOR RECEPTOR"/>
    <property type="match status" value="1"/>
</dbReference>
<name>A0A0C9TBC3_PAXIN</name>
<gene>
    <name evidence="11" type="ORF">PAXINDRAFT_88948</name>
</gene>
<accession>A0A0C9TBC3</accession>
<evidence type="ECO:0000256" key="1">
    <source>
        <dbReference type="ARBA" id="ARBA00004141"/>
    </source>
</evidence>
<evidence type="ECO:0000256" key="3">
    <source>
        <dbReference type="ARBA" id="ARBA00022507"/>
    </source>
</evidence>
<dbReference type="Pfam" id="PF02076">
    <property type="entry name" value="STE3"/>
    <property type="match status" value="1"/>
</dbReference>
<dbReference type="GO" id="GO:0005886">
    <property type="term" value="C:plasma membrane"/>
    <property type="evidence" value="ECO:0007669"/>
    <property type="project" value="TreeGrafter"/>
</dbReference>
<evidence type="ECO:0000256" key="9">
    <source>
        <dbReference type="ARBA" id="ARBA00023224"/>
    </source>
</evidence>
<reference evidence="12" key="2">
    <citation type="submission" date="2015-01" db="EMBL/GenBank/DDBJ databases">
        <title>Evolutionary Origins and Diversification of the Mycorrhizal Mutualists.</title>
        <authorList>
            <consortium name="DOE Joint Genome Institute"/>
            <consortium name="Mycorrhizal Genomics Consortium"/>
            <person name="Kohler A."/>
            <person name="Kuo A."/>
            <person name="Nagy L.G."/>
            <person name="Floudas D."/>
            <person name="Copeland A."/>
            <person name="Barry K.W."/>
            <person name="Cichocki N."/>
            <person name="Veneault-Fourrey C."/>
            <person name="LaButti K."/>
            <person name="Lindquist E.A."/>
            <person name="Lipzen A."/>
            <person name="Lundell T."/>
            <person name="Morin E."/>
            <person name="Murat C."/>
            <person name="Riley R."/>
            <person name="Ohm R."/>
            <person name="Sun H."/>
            <person name="Tunlid A."/>
            <person name="Henrissat B."/>
            <person name="Grigoriev I.V."/>
            <person name="Hibbett D.S."/>
            <person name="Martin F."/>
        </authorList>
    </citation>
    <scope>NUCLEOTIDE SEQUENCE [LARGE SCALE GENOMIC DNA]</scope>
    <source>
        <strain evidence="12">ATCC 200175</strain>
    </source>
</reference>
<evidence type="ECO:0000256" key="5">
    <source>
        <dbReference type="ARBA" id="ARBA00022989"/>
    </source>
</evidence>
<evidence type="ECO:0000256" key="6">
    <source>
        <dbReference type="ARBA" id="ARBA00023040"/>
    </source>
</evidence>
<keyword evidence="3" id="KW-0589">Pheromone response</keyword>
<reference evidence="11 12" key="1">
    <citation type="submission" date="2014-06" db="EMBL/GenBank/DDBJ databases">
        <authorList>
            <consortium name="DOE Joint Genome Institute"/>
            <person name="Kuo A."/>
            <person name="Kohler A."/>
            <person name="Nagy L.G."/>
            <person name="Floudas D."/>
            <person name="Copeland A."/>
            <person name="Barry K.W."/>
            <person name="Cichocki N."/>
            <person name="Veneault-Fourrey C."/>
            <person name="LaButti K."/>
            <person name="Lindquist E.A."/>
            <person name="Lipzen A."/>
            <person name="Lundell T."/>
            <person name="Morin E."/>
            <person name="Murat C."/>
            <person name="Sun H."/>
            <person name="Tunlid A."/>
            <person name="Henrissat B."/>
            <person name="Grigoriev I.V."/>
            <person name="Hibbett D.S."/>
            <person name="Martin F."/>
            <person name="Nordberg H.P."/>
            <person name="Cantor M.N."/>
            <person name="Hua S.X."/>
        </authorList>
    </citation>
    <scope>NUCLEOTIDE SEQUENCE [LARGE SCALE GENOMIC DNA]</scope>
    <source>
        <strain evidence="11 12">ATCC 200175</strain>
    </source>
</reference>
<dbReference type="AlphaFoldDB" id="A0A0C9TBC3"/>
<dbReference type="EMBL" id="KN819640">
    <property type="protein sequence ID" value="KIJ08358.1"/>
    <property type="molecule type" value="Genomic_DNA"/>
</dbReference>
<feature type="transmembrane region" description="Helical" evidence="10">
    <location>
        <begin position="111"/>
        <end position="134"/>
    </location>
</feature>
<organism evidence="11 12">
    <name type="scientific">Paxillus involutus ATCC 200175</name>
    <dbReference type="NCBI Taxonomy" id="664439"/>
    <lineage>
        <taxon>Eukaryota</taxon>
        <taxon>Fungi</taxon>
        <taxon>Dikarya</taxon>
        <taxon>Basidiomycota</taxon>
        <taxon>Agaricomycotina</taxon>
        <taxon>Agaricomycetes</taxon>
        <taxon>Agaricomycetidae</taxon>
        <taxon>Boletales</taxon>
        <taxon>Paxilineae</taxon>
        <taxon>Paxillaceae</taxon>
        <taxon>Paxillus</taxon>
    </lineage>
</organism>
<comment type="subcellular location">
    <subcellularLocation>
        <location evidence="1">Membrane</location>
        <topology evidence="1">Multi-pass membrane protein</topology>
    </subcellularLocation>
</comment>
<dbReference type="InterPro" id="IPR000481">
    <property type="entry name" value="GPCR_Pheromne_B_alpha_rcpt"/>
</dbReference>
<feature type="transmembrane region" description="Helical" evidence="10">
    <location>
        <begin position="70"/>
        <end position="90"/>
    </location>
</feature>
<evidence type="ECO:0000256" key="2">
    <source>
        <dbReference type="ARBA" id="ARBA00011085"/>
    </source>
</evidence>
<feature type="transmembrane region" description="Helical" evidence="10">
    <location>
        <begin position="164"/>
        <end position="184"/>
    </location>
</feature>
<comment type="similarity">
    <text evidence="2">Belongs to the G-protein coupled receptor 4 family.</text>
</comment>
<dbReference type="PRINTS" id="PR00901">
    <property type="entry name" value="PHEROMONEBAR"/>
</dbReference>
<feature type="transmembrane region" description="Helical" evidence="10">
    <location>
        <begin position="38"/>
        <end position="58"/>
    </location>
</feature>
<dbReference type="OrthoDB" id="2874149at2759"/>
<keyword evidence="7 10" id="KW-0472">Membrane</keyword>
<keyword evidence="8" id="KW-0675">Receptor</keyword>
<evidence type="ECO:0000256" key="10">
    <source>
        <dbReference type="SAM" id="Phobius"/>
    </source>
</evidence>
<evidence type="ECO:0000313" key="12">
    <source>
        <dbReference type="Proteomes" id="UP000053647"/>
    </source>
</evidence>
<keyword evidence="12" id="KW-1185">Reference proteome</keyword>
<dbReference type="CDD" id="cd14966">
    <property type="entry name" value="7tmD_STE3"/>
    <property type="match status" value="1"/>
</dbReference>
<feature type="transmembrane region" description="Helical" evidence="10">
    <location>
        <begin position="6"/>
        <end position="26"/>
    </location>
</feature>
<keyword evidence="5 10" id="KW-1133">Transmembrane helix</keyword>
<evidence type="ECO:0000256" key="4">
    <source>
        <dbReference type="ARBA" id="ARBA00022692"/>
    </source>
</evidence>
<dbReference type="GO" id="GO:0004934">
    <property type="term" value="F:mating-type alpha-factor pheromone receptor activity"/>
    <property type="evidence" value="ECO:0007669"/>
    <property type="project" value="InterPro"/>
</dbReference>
<protein>
    <recommendedName>
        <fullName evidence="13">Fungal pheromone STE3G-protein-coupled receptor</fullName>
    </recommendedName>
</protein>
<dbReference type="HOGENOM" id="CLU_027592_0_1_1"/>
<feature type="transmembrane region" description="Helical" evidence="10">
    <location>
        <begin position="275"/>
        <end position="292"/>
    </location>
</feature>
<dbReference type="GO" id="GO:0000750">
    <property type="term" value="P:pheromone-dependent signal transduction involved in conjugation with cellular fusion"/>
    <property type="evidence" value="ECO:0007669"/>
    <property type="project" value="TreeGrafter"/>
</dbReference>
<sequence>MGDFEYPVFSVFAFLGFIVSLIPLPWHLQAWNSGTCYYMLWTALSCLNLFINSIVWHGNAINSAPIWCDISIRIMLGASVAIPAASLCINRRLYHIARVHAVTITRAEKRRAVLIDTLICVLWPIVFIALQYVVQGHRFDIYEDVGCYPFIYNTIVAFFLSDSWPIIIGLISALYCGLSLRAFYHRRVQFNQFLASNTSLNASRYFRLMALACTEVICTIPLASFLIWLNTAAQSVEPWVSWENTHYDFSRVGQYPAVLWRQDYLLVVAMELTRWLPIACAFIFFAFFGFAAEARKNYRAAFWAVGKLVGFSPSPQLSNRCARLPISLF</sequence>
<evidence type="ECO:0000313" key="11">
    <source>
        <dbReference type="EMBL" id="KIJ08358.1"/>
    </source>
</evidence>
<dbReference type="Proteomes" id="UP000053647">
    <property type="component" value="Unassembled WGS sequence"/>
</dbReference>
<dbReference type="InterPro" id="IPR001499">
    <property type="entry name" value="GPCR_STE3"/>
</dbReference>